<dbReference type="SUPFAM" id="SSF53649">
    <property type="entry name" value="Alkaline phosphatase-like"/>
    <property type="match status" value="1"/>
</dbReference>
<dbReference type="Gene3D" id="3.40.720.10">
    <property type="entry name" value="Alkaline Phosphatase, subunit A"/>
    <property type="match status" value="1"/>
</dbReference>
<protein>
    <recommendedName>
        <fullName evidence="4">Phosphoesterase</fullName>
    </recommendedName>
</protein>
<dbReference type="InterPro" id="IPR017850">
    <property type="entry name" value="Alkaline_phosphatase_core_sf"/>
</dbReference>
<name>A0ABP5DX92_9ACTN</name>
<dbReference type="RefSeq" id="WP_344660077.1">
    <property type="nucleotide sequence ID" value="NZ_BAAAQM010000036.1"/>
</dbReference>
<gene>
    <name evidence="2" type="ORF">GCM10009838_55590</name>
</gene>
<keyword evidence="3" id="KW-1185">Reference proteome</keyword>
<evidence type="ECO:0000256" key="1">
    <source>
        <dbReference type="SAM" id="SignalP"/>
    </source>
</evidence>
<comment type="caution">
    <text evidence="2">The sequence shown here is derived from an EMBL/GenBank/DDBJ whole genome shotgun (WGS) entry which is preliminary data.</text>
</comment>
<accession>A0ABP5DX92</accession>
<sequence length="714" mass="74689">MRRTRTRAAAVALAVAAATVGGTAAMSGTASADGHWGGPSTGCRLGAGNAAVKHVIYLQFDNVHFTRDNPNVPSDLEQMPHLLNFLESQGTLDDNHHTPLIAHTGTDILTSLTGLYGDRHGMPIANSYRYFDQNGVSQAAGTFAYWTDGVYDFNNPNPTDTAPTMVGRDGKTAPAPWTAYTRAGCDFGAVATANTVLENTGPDVPKVFGAGSPEAAEAADKTNQNLAQTDFVGIGVHCAKDSKVCAAGGANARPDVLPDEPGGYTGYSGLFGAKYTDPVISPSGPVKDVSGTAPITDALGRPGFPGFDGMSAANSLGYVAQMQEAGIPVTYAYISDAHDNHAPGGHAYGPGEAGYVAALKSYDTAFDQFFQRLGKDGINASNTMFVVTADENDHFVGGKPSPQGCDGVTTPCTYTQLGELNANVKGLLVTQTGDTTAYGVHADSAPNFWVNGAPAADAPQVRTFEHDLAGLTAANPLTGRTEKFADYFADATEMKLLHMTTADPKRNPTLTEFANPDYYVFSGAPNCTTPCITEPNGFAWNHGDFAPDINTTWAGFVGPAFKKLGVTDAVWSDHTDLRPTMLTALGLRDTYVHDGVPLVPFLKDGALPPGLHGKKVADLEAAYKQLNASVGAFGSDTLKAATAAITSNTPGDQQFTATESALTALGAARDTLAWQIATTLDDAAYHRCGLDGDRAHDLVKKADALLKQAHTLAG</sequence>
<proteinExistence type="predicted"/>
<dbReference type="Proteomes" id="UP001499854">
    <property type="component" value="Unassembled WGS sequence"/>
</dbReference>
<evidence type="ECO:0000313" key="3">
    <source>
        <dbReference type="Proteomes" id="UP001499854"/>
    </source>
</evidence>
<reference evidence="3" key="1">
    <citation type="journal article" date="2019" name="Int. J. Syst. Evol. Microbiol.">
        <title>The Global Catalogue of Microorganisms (GCM) 10K type strain sequencing project: providing services to taxonomists for standard genome sequencing and annotation.</title>
        <authorList>
            <consortium name="The Broad Institute Genomics Platform"/>
            <consortium name="The Broad Institute Genome Sequencing Center for Infectious Disease"/>
            <person name="Wu L."/>
            <person name="Ma J."/>
        </authorList>
    </citation>
    <scope>NUCLEOTIDE SEQUENCE [LARGE SCALE GENOMIC DNA]</scope>
    <source>
        <strain evidence="3">JCM 16013</strain>
    </source>
</reference>
<organism evidence="2 3">
    <name type="scientific">Catenulispora subtropica</name>
    <dbReference type="NCBI Taxonomy" id="450798"/>
    <lineage>
        <taxon>Bacteria</taxon>
        <taxon>Bacillati</taxon>
        <taxon>Actinomycetota</taxon>
        <taxon>Actinomycetes</taxon>
        <taxon>Catenulisporales</taxon>
        <taxon>Catenulisporaceae</taxon>
        <taxon>Catenulispora</taxon>
    </lineage>
</organism>
<evidence type="ECO:0008006" key="4">
    <source>
        <dbReference type="Google" id="ProtNLM"/>
    </source>
</evidence>
<keyword evidence="1" id="KW-0732">Signal</keyword>
<feature type="chain" id="PRO_5045827425" description="Phosphoesterase" evidence="1">
    <location>
        <begin position="33"/>
        <end position="714"/>
    </location>
</feature>
<feature type="signal peptide" evidence="1">
    <location>
        <begin position="1"/>
        <end position="32"/>
    </location>
</feature>
<evidence type="ECO:0000313" key="2">
    <source>
        <dbReference type="EMBL" id="GAA1986037.1"/>
    </source>
</evidence>
<dbReference type="EMBL" id="BAAAQM010000036">
    <property type="protein sequence ID" value="GAA1986037.1"/>
    <property type="molecule type" value="Genomic_DNA"/>
</dbReference>